<evidence type="ECO:0000313" key="3">
    <source>
        <dbReference type="RefSeq" id="XP_022291126.1"/>
    </source>
</evidence>
<dbReference type="Gene3D" id="2.170.300.10">
    <property type="entry name" value="Tie2 ligand-binding domain superfamily"/>
    <property type="match status" value="1"/>
</dbReference>
<gene>
    <name evidence="3" type="primary">LOC111102602</name>
</gene>
<keyword evidence="1" id="KW-0812">Transmembrane</keyword>
<evidence type="ECO:0000256" key="1">
    <source>
        <dbReference type="SAM" id="Phobius"/>
    </source>
</evidence>
<keyword evidence="1" id="KW-0472">Membrane</keyword>
<proteinExistence type="predicted"/>
<sequence>MNNHEIYAQALFVVILLYSVHIICSDDGKHCEGRKDGCCEGYMFNDTLGECTECKTGYFGENCSMPCPPGYYGQGCKLSCNCLTDECDLVLGCERDKATNAATVYRTSVQAPVREKGREMSPYSLMAKVLIGHVILLCFVIMAHAALCIIKRHSK</sequence>
<accession>A0A8B8AIP3</accession>
<evidence type="ECO:0000313" key="2">
    <source>
        <dbReference type="Proteomes" id="UP000694844"/>
    </source>
</evidence>
<reference evidence="3" key="1">
    <citation type="submission" date="2025-08" db="UniProtKB">
        <authorList>
            <consortium name="RefSeq"/>
        </authorList>
    </citation>
    <scope>IDENTIFICATION</scope>
    <source>
        <tissue evidence="3">Whole sample</tissue>
    </source>
</reference>
<dbReference type="Proteomes" id="UP000694844">
    <property type="component" value="Chromosome 7"/>
</dbReference>
<dbReference type="AlphaFoldDB" id="A0A8B8AIP3"/>
<feature type="transmembrane region" description="Helical" evidence="1">
    <location>
        <begin position="125"/>
        <end position="147"/>
    </location>
</feature>
<protein>
    <submittedName>
        <fullName evidence="3">Multiple epidermal growth factor-like domains protein 10</fullName>
    </submittedName>
</protein>
<dbReference type="GeneID" id="111102602"/>
<feature type="transmembrane region" description="Helical" evidence="1">
    <location>
        <begin position="6"/>
        <end position="24"/>
    </location>
</feature>
<dbReference type="OrthoDB" id="27819at2759"/>
<dbReference type="RefSeq" id="XP_022291126.1">
    <property type="nucleotide sequence ID" value="XM_022435418.1"/>
</dbReference>
<organism evidence="2 3">
    <name type="scientific">Crassostrea virginica</name>
    <name type="common">Eastern oyster</name>
    <dbReference type="NCBI Taxonomy" id="6565"/>
    <lineage>
        <taxon>Eukaryota</taxon>
        <taxon>Metazoa</taxon>
        <taxon>Spiralia</taxon>
        <taxon>Lophotrochozoa</taxon>
        <taxon>Mollusca</taxon>
        <taxon>Bivalvia</taxon>
        <taxon>Autobranchia</taxon>
        <taxon>Pteriomorphia</taxon>
        <taxon>Ostreida</taxon>
        <taxon>Ostreoidea</taxon>
        <taxon>Ostreidae</taxon>
        <taxon>Crassostrea</taxon>
    </lineage>
</organism>
<name>A0A8B8AIP3_CRAVI</name>
<keyword evidence="2" id="KW-1185">Reference proteome</keyword>
<keyword evidence="1" id="KW-1133">Transmembrane helix</keyword>
<dbReference type="KEGG" id="cvn:111102602"/>